<keyword evidence="16" id="KW-1185">Reference proteome</keyword>
<keyword evidence="9 13" id="KW-0694">RNA-binding</keyword>
<dbReference type="InterPro" id="IPR004573">
    <property type="entry name" value="rRNA_ssu_MeTfrase_B"/>
</dbReference>
<dbReference type="Gene3D" id="1.10.940.10">
    <property type="entry name" value="NusB-like"/>
    <property type="match status" value="1"/>
</dbReference>
<feature type="binding site" evidence="13">
    <location>
        <begin position="260"/>
        <end position="266"/>
    </location>
    <ligand>
        <name>S-adenosyl-L-methionine</name>
        <dbReference type="ChEBI" id="CHEBI:59789"/>
    </ligand>
</feature>
<organism evidence="15 16">
    <name type="scientific">Thermosynechococcus sichuanensis E542</name>
    <dbReference type="NCBI Taxonomy" id="2016101"/>
    <lineage>
        <taxon>Bacteria</taxon>
        <taxon>Bacillati</taxon>
        <taxon>Cyanobacteriota</taxon>
        <taxon>Cyanophyceae</taxon>
        <taxon>Acaryochloridales</taxon>
        <taxon>Thermosynechococcaceae</taxon>
        <taxon>Thermosynechococcus</taxon>
        <taxon>Thermosynechococcus sichuanensis</taxon>
    </lineage>
</organism>
<proteinExistence type="inferred from homology"/>
<dbReference type="AlphaFoldDB" id="A0A7D6F211"/>
<dbReference type="GO" id="GO:0003723">
    <property type="term" value="F:RNA binding"/>
    <property type="evidence" value="ECO:0007669"/>
    <property type="project" value="UniProtKB-UniRule"/>
</dbReference>
<dbReference type="NCBIfam" id="TIGR00563">
    <property type="entry name" value="rsmB"/>
    <property type="match status" value="1"/>
</dbReference>
<evidence type="ECO:0000256" key="5">
    <source>
        <dbReference type="ARBA" id="ARBA00022552"/>
    </source>
</evidence>
<feature type="binding site" evidence="13">
    <location>
        <position position="311"/>
    </location>
    <ligand>
        <name>S-adenosyl-L-methionine</name>
        <dbReference type="ChEBI" id="CHEBI:59789"/>
    </ligand>
</feature>
<keyword evidence="6 13" id="KW-0489">Methyltransferase</keyword>
<evidence type="ECO:0000256" key="13">
    <source>
        <dbReference type="PROSITE-ProRule" id="PRU01023"/>
    </source>
</evidence>
<evidence type="ECO:0000256" key="7">
    <source>
        <dbReference type="ARBA" id="ARBA00022679"/>
    </source>
</evidence>
<protein>
    <recommendedName>
        <fullName evidence="3">16S rRNA (cytosine(967)-C(5))-methyltransferase</fullName>
        <ecNumber evidence="3">2.1.1.176</ecNumber>
    </recommendedName>
    <alternativeName>
        <fullName evidence="10">16S rRNA m5C967 methyltransferase</fullName>
    </alternativeName>
    <alternativeName>
        <fullName evidence="11">rRNA (cytosine-C(5)-)-methyltransferase RsmB</fullName>
    </alternativeName>
</protein>
<comment type="function">
    <text evidence="1">Specifically methylates the cytosine at position 967 (m5C967) of 16S rRNA.</text>
</comment>
<dbReference type="Pfam" id="PF22458">
    <property type="entry name" value="RsmF-B_ferredox"/>
    <property type="match status" value="1"/>
</dbReference>
<dbReference type="InterPro" id="IPR006027">
    <property type="entry name" value="NusB_RsmB_TIM44"/>
</dbReference>
<dbReference type="FunFam" id="3.40.50.150:FF:000257">
    <property type="entry name" value="16S rRNA methyltransferase"/>
    <property type="match status" value="1"/>
</dbReference>
<keyword evidence="4" id="KW-0963">Cytoplasm</keyword>
<comment type="similarity">
    <text evidence="13">Belongs to the class I-like SAM-binding methyltransferase superfamily. RsmB/NOP family.</text>
</comment>
<dbReference type="GO" id="GO:0006355">
    <property type="term" value="P:regulation of DNA-templated transcription"/>
    <property type="evidence" value="ECO:0007669"/>
    <property type="project" value="InterPro"/>
</dbReference>
<evidence type="ECO:0000256" key="4">
    <source>
        <dbReference type="ARBA" id="ARBA00022490"/>
    </source>
</evidence>
<dbReference type="KEGG" id="tsq:D3A95_00060"/>
<dbReference type="InterPro" id="IPR001678">
    <property type="entry name" value="MeTrfase_RsmB-F_NOP2_dom"/>
</dbReference>
<dbReference type="Gene3D" id="3.30.70.1170">
    <property type="entry name" value="Sun protein, domain 3"/>
    <property type="match status" value="1"/>
</dbReference>
<dbReference type="InterPro" id="IPR023267">
    <property type="entry name" value="RCMT"/>
</dbReference>
<dbReference type="SUPFAM" id="SSF48013">
    <property type="entry name" value="NusB-like"/>
    <property type="match status" value="1"/>
</dbReference>
<reference evidence="16" key="1">
    <citation type="submission" date="2018-09" db="EMBL/GenBank/DDBJ databases">
        <title>Complete genome sequence of thermophilic cyanobacteria strain Thermosynechococcus elongatus PKUAC-SCTE542.</title>
        <authorList>
            <person name="Liang Y."/>
            <person name="Tang J."/>
            <person name="Daroch M."/>
        </authorList>
    </citation>
    <scope>NUCLEOTIDE SEQUENCE [LARGE SCALE GENOMIC DNA]</scope>
    <source>
        <strain evidence="16">E542</strain>
    </source>
</reference>
<accession>A0A7D6F211</accession>
<evidence type="ECO:0000256" key="3">
    <source>
        <dbReference type="ARBA" id="ARBA00012140"/>
    </source>
</evidence>
<evidence type="ECO:0000256" key="9">
    <source>
        <dbReference type="ARBA" id="ARBA00022884"/>
    </source>
</evidence>
<evidence type="ECO:0000256" key="10">
    <source>
        <dbReference type="ARBA" id="ARBA00030399"/>
    </source>
</evidence>
<gene>
    <name evidence="15" type="ORF">D3A95_00060</name>
</gene>
<evidence type="ECO:0000256" key="11">
    <source>
        <dbReference type="ARBA" id="ARBA00031088"/>
    </source>
</evidence>
<keyword evidence="7 13" id="KW-0808">Transferase</keyword>
<dbReference type="PROSITE" id="PS51686">
    <property type="entry name" value="SAM_MT_RSMB_NOP"/>
    <property type="match status" value="1"/>
</dbReference>
<dbReference type="InterPro" id="IPR054728">
    <property type="entry name" value="RsmB-like_ferredoxin"/>
</dbReference>
<dbReference type="InterPro" id="IPR049560">
    <property type="entry name" value="MeTrfase_RsmB-F_NOP2_cat"/>
</dbReference>
<dbReference type="GO" id="GO:0005737">
    <property type="term" value="C:cytoplasm"/>
    <property type="evidence" value="ECO:0007669"/>
    <property type="project" value="UniProtKB-SubCell"/>
</dbReference>
<feature type="domain" description="SAM-dependent MTase RsmB/NOP-type" evidence="14">
    <location>
        <begin position="169"/>
        <end position="441"/>
    </location>
</feature>
<dbReference type="InterPro" id="IPR029063">
    <property type="entry name" value="SAM-dependent_MTases_sf"/>
</dbReference>
<evidence type="ECO:0000256" key="8">
    <source>
        <dbReference type="ARBA" id="ARBA00022691"/>
    </source>
</evidence>
<feature type="binding site" evidence="13">
    <location>
        <position position="328"/>
    </location>
    <ligand>
        <name>S-adenosyl-L-methionine</name>
        <dbReference type="ChEBI" id="CHEBI:59789"/>
    </ligand>
</feature>
<dbReference type="Pfam" id="PF01189">
    <property type="entry name" value="Methyltr_RsmB-F"/>
    <property type="match status" value="1"/>
</dbReference>
<dbReference type="PANTHER" id="PTHR22807:SF53">
    <property type="entry name" value="RIBOSOMAL RNA SMALL SUBUNIT METHYLTRANSFERASE B-RELATED"/>
    <property type="match status" value="1"/>
</dbReference>
<sequence length="442" mass="49650">MELSARRIALEALERVAKGAYADVALHQVLQQRFLKEGDRALVTELVYGTIRQQRTLDTLIQGFCQQLPPLKVQLVLRLGLYQLRYLDRVPPHAAVHSSVELVKEMGLGGFAKLVNGVLRRYTRSTTDPLDALIAHLPLVSQLGCRYSFPDELVRPWLERLGQEECTALCQWFNRTPRLDLRLNPLRTTADQLIADFETAGYRLQPIPHLPQGLVLSHCGQPMPELPGYAEGHWSVQDRAAQWVSHLLDPQPGEVVIDACAAPGGKTTHIAELMADQGRVIACDRTPSRLRQLAQNRDRLGLKSIEIHTLDSATAGDFAAMGDRVLLDVPCSATGTLHRHADARWQPLKTRLAELLPLQAQLLANVSQWVKPQGLLVYATCSLEPSENEAQIRHFLAHHPQWHIEPPPPLFPLKAAPEGWITVWPQRDDMDGFFMVRLRRDS</sequence>
<evidence type="ECO:0000259" key="14">
    <source>
        <dbReference type="PROSITE" id="PS51686"/>
    </source>
</evidence>
<dbReference type="EC" id="2.1.1.176" evidence="3"/>
<dbReference type="SUPFAM" id="SSF53335">
    <property type="entry name" value="S-adenosyl-L-methionine-dependent methyltransferases"/>
    <property type="match status" value="1"/>
</dbReference>
<comment type="subcellular location">
    <subcellularLocation>
        <location evidence="2">Cytoplasm</location>
    </subcellularLocation>
</comment>
<evidence type="ECO:0000313" key="15">
    <source>
        <dbReference type="EMBL" id="QLL29601.1"/>
    </source>
</evidence>
<dbReference type="PANTHER" id="PTHR22807">
    <property type="entry name" value="NOP2 YEAST -RELATED NOL1/NOP2/FMU SUN DOMAIN-CONTAINING"/>
    <property type="match status" value="1"/>
</dbReference>
<dbReference type="InterPro" id="IPR035926">
    <property type="entry name" value="NusB-like_sf"/>
</dbReference>
<dbReference type="Pfam" id="PF01029">
    <property type="entry name" value="NusB"/>
    <property type="match status" value="1"/>
</dbReference>
<evidence type="ECO:0000256" key="2">
    <source>
        <dbReference type="ARBA" id="ARBA00004496"/>
    </source>
</evidence>
<keyword evidence="5" id="KW-0698">rRNA processing</keyword>
<keyword evidence="8 13" id="KW-0949">S-adenosyl-L-methionine</keyword>
<dbReference type="EMBL" id="CP032152">
    <property type="protein sequence ID" value="QLL29601.1"/>
    <property type="molecule type" value="Genomic_DNA"/>
</dbReference>
<dbReference type="Gene3D" id="3.40.50.150">
    <property type="entry name" value="Vaccinia Virus protein VP39"/>
    <property type="match status" value="1"/>
</dbReference>
<dbReference type="PRINTS" id="PR02008">
    <property type="entry name" value="RCMTFAMILY"/>
</dbReference>
<dbReference type="GO" id="GO:0008649">
    <property type="term" value="F:rRNA methyltransferase activity"/>
    <property type="evidence" value="ECO:0007669"/>
    <property type="project" value="InterPro"/>
</dbReference>
<feature type="active site" description="Nucleophile" evidence="13">
    <location>
        <position position="381"/>
    </location>
</feature>
<evidence type="ECO:0000313" key="16">
    <source>
        <dbReference type="Proteomes" id="UP000261812"/>
    </source>
</evidence>
<evidence type="ECO:0000256" key="12">
    <source>
        <dbReference type="ARBA" id="ARBA00047283"/>
    </source>
</evidence>
<dbReference type="NCBIfam" id="NF011493">
    <property type="entry name" value="PRK14901.1"/>
    <property type="match status" value="1"/>
</dbReference>
<comment type="catalytic activity">
    <reaction evidence="12">
        <text>cytidine(967) in 16S rRNA + S-adenosyl-L-methionine = 5-methylcytidine(967) in 16S rRNA + S-adenosyl-L-homocysteine + H(+)</text>
        <dbReference type="Rhea" id="RHEA:42748"/>
        <dbReference type="Rhea" id="RHEA-COMP:10219"/>
        <dbReference type="Rhea" id="RHEA-COMP:10220"/>
        <dbReference type="ChEBI" id="CHEBI:15378"/>
        <dbReference type="ChEBI" id="CHEBI:57856"/>
        <dbReference type="ChEBI" id="CHEBI:59789"/>
        <dbReference type="ChEBI" id="CHEBI:74483"/>
        <dbReference type="ChEBI" id="CHEBI:82748"/>
        <dbReference type="EC" id="2.1.1.176"/>
    </reaction>
</comment>
<dbReference type="Proteomes" id="UP000261812">
    <property type="component" value="Chromosome"/>
</dbReference>
<name>A0A7D6F211_9CYAN</name>
<dbReference type="NCBIfam" id="NF011494">
    <property type="entry name" value="PRK14902.1"/>
    <property type="match status" value="1"/>
</dbReference>
<evidence type="ECO:0000256" key="1">
    <source>
        <dbReference type="ARBA" id="ARBA00002724"/>
    </source>
</evidence>
<dbReference type="CDD" id="cd02440">
    <property type="entry name" value="AdoMet_MTases"/>
    <property type="match status" value="1"/>
</dbReference>
<evidence type="ECO:0000256" key="6">
    <source>
        <dbReference type="ARBA" id="ARBA00022603"/>
    </source>
</evidence>
<feature type="binding site" evidence="13">
    <location>
        <position position="284"/>
    </location>
    <ligand>
        <name>S-adenosyl-L-methionine</name>
        <dbReference type="ChEBI" id="CHEBI:59789"/>
    </ligand>
</feature>
<dbReference type="RefSeq" id="WP_181495388.1">
    <property type="nucleotide sequence ID" value="NZ_CP032152.1"/>
</dbReference>